<protein>
    <submittedName>
        <fullName evidence="2">Uncharacterized protein</fullName>
    </submittedName>
</protein>
<proteinExistence type="predicted"/>
<feature type="region of interest" description="Disordered" evidence="1">
    <location>
        <begin position="1"/>
        <end position="34"/>
    </location>
</feature>
<feature type="compositionally biased region" description="Acidic residues" evidence="1">
    <location>
        <begin position="18"/>
        <end position="34"/>
    </location>
</feature>
<accession>A0A026WYU8</accession>
<gene>
    <name evidence="2" type="ORF">X777_13408</name>
</gene>
<keyword evidence="3" id="KW-1185">Reference proteome</keyword>
<dbReference type="Proteomes" id="UP000053097">
    <property type="component" value="Unassembled WGS sequence"/>
</dbReference>
<dbReference type="EMBL" id="KK107078">
    <property type="protein sequence ID" value="EZA60319.1"/>
    <property type="molecule type" value="Genomic_DNA"/>
</dbReference>
<evidence type="ECO:0000313" key="2">
    <source>
        <dbReference type="EMBL" id="EZA60319.1"/>
    </source>
</evidence>
<reference evidence="2 3" key="1">
    <citation type="journal article" date="2014" name="Curr. Biol.">
        <title>The genome of the clonal raider ant Cerapachys biroi.</title>
        <authorList>
            <person name="Oxley P.R."/>
            <person name="Ji L."/>
            <person name="Fetter-Pruneda I."/>
            <person name="McKenzie S.K."/>
            <person name="Li C."/>
            <person name="Hu H."/>
            <person name="Zhang G."/>
            <person name="Kronauer D.J."/>
        </authorList>
    </citation>
    <scope>NUCLEOTIDE SEQUENCE [LARGE SCALE GENOMIC DNA]</scope>
</reference>
<evidence type="ECO:0000313" key="3">
    <source>
        <dbReference type="Proteomes" id="UP000053097"/>
    </source>
</evidence>
<name>A0A026WYU8_OOCBI</name>
<evidence type="ECO:0000256" key="1">
    <source>
        <dbReference type="SAM" id="MobiDB-lite"/>
    </source>
</evidence>
<feature type="compositionally biased region" description="Gly residues" evidence="1">
    <location>
        <begin position="1"/>
        <end position="10"/>
    </location>
</feature>
<dbReference type="AlphaFoldDB" id="A0A026WYU8"/>
<organism evidence="2 3">
    <name type="scientific">Ooceraea biroi</name>
    <name type="common">Clonal raider ant</name>
    <name type="synonym">Cerapachys biroi</name>
    <dbReference type="NCBI Taxonomy" id="2015173"/>
    <lineage>
        <taxon>Eukaryota</taxon>
        <taxon>Metazoa</taxon>
        <taxon>Ecdysozoa</taxon>
        <taxon>Arthropoda</taxon>
        <taxon>Hexapoda</taxon>
        <taxon>Insecta</taxon>
        <taxon>Pterygota</taxon>
        <taxon>Neoptera</taxon>
        <taxon>Endopterygota</taxon>
        <taxon>Hymenoptera</taxon>
        <taxon>Apocrita</taxon>
        <taxon>Aculeata</taxon>
        <taxon>Formicoidea</taxon>
        <taxon>Formicidae</taxon>
        <taxon>Dorylinae</taxon>
        <taxon>Ooceraea</taxon>
    </lineage>
</organism>
<sequence>MRGRGGMGAGGRERTVDVDVEEEEEEEEQQQEEVEVTLRLATGKKSMSSPPAVEYPSLHVTRGIRVDFRVEWNRVGRDESESRRKGILFLDDPSDVNDLTAEGTKHGARRSESLRFRVSLSAVKSLGLISFPDETIDDPAE</sequence>